<evidence type="ECO:0000313" key="4">
    <source>
        <dbReference type="EMBL" id="SHG58321.1"/>
    </source>
</evidence>
<dbReference type="Proteomes" id="UP000189796">
    <property type="component" value="Chromosome I"/>
</dbReference>
<accession>A0A1M5KZZ9</accession>
<sequence>MDIDLADLPDNVETLQRMVRTLATERADLTEAQAEIERLRLIVQKLQRSQFGRRAERLDDDQLQFGFEDLHADIARVEATLPSATVKTPRSRPDRPSLPTHLPREDMRLDLEHQACPCCGGDRPILSER</sequence>
<name>A0A1M5KZZ9_9BRAD</name>
<dbReference type="InterPro" id="IPR024463">
    <property type="entry name" value="Transposase_TnpC_homeodom"/>
</dbReference>
<protein>
    <submittedName>
        <fullName evidence="4">Transposase C of IS166 homeodomain-containing protein</fullName>
    </submittedName>
</protein>
<dbReference type="RefSeq" id="WP_079601097.1">
    <property type="nucleotide sequence ID" value="NZ_LT670817.1"/>
</dbReference>
<dbReference type="OrthoDB" id="9800877at2"/>
<proteinExistence type="predicted"/>
<organism evidence="4 5">
    <name type="scientific">Bradyrhizobium erythrophlei</name>
    <dbReference type="NCBI Taxonomy" id="1437360"/>
    <lineage>
        <taxon>Bacteria</taxon>
        <taxon>Pseudomonadati</taxon>
        <taxon>Pseudomonadota</taxon>
        <taxon>Alphaproteobacteria</taxon>
        <taxon>Hyphomicrobiales</taxon>
        <taxon>Nitrobacteraceae</taxon>
        <taxon>Bradyrhizobium</taxon>
    </lineage>
</organism>
<dbReference type="EMBL" id="LT670817">
    <property type="protein sequence ID" value="SHG58321.1"/>
    <property type="molecule type" value="Genomic_DNA"/>
</dbReference>
<dbReference type="AlphaFoldDB" id="A0A1M5KZZ9"/>
<keyword evidence="1" id="KW-0175">Coiled coil</keyword>
<feature type="coiled-coil region" evidence="1">
    <location>
        <begin position="12"/>
        <end position="49"/>
    </location>
</feature>
<feature type="region of interest" description="Disordered" evidence="2">
    <location>
        <begin position="82"/>
        <end position="103"/>
    </location>
</feature>
<dbReference type="Pfam" id="PF13007">
    <property type="entry name" value="LZ_Tnp_IS66"/>
    <property type="match status" value="1"/>
</dbReference>
<evidence type="ECO:0000313" key="5">
    <source>
        <dbReference type="Proteomes" id="UP000189796"/>
    </source>
</evidence>
<dbReference type="GO" id="GO:0003677">
    <property type="term" value="F:DNA binding"/>
    <property type="evidence" value="ECO:0007669"/>
    <property type="project" value="UniProtKB-KW"/>
</dbReference>
<evidence type="ECO:0000256" key="1">
    <source>
        <dbReference type="SAM" id="Coils"/>
    </source>
</evidence>
<keyword evidence="4" id="KW-0371">Homeobox</keyword>
<gene>
    <name evidence="4" type="ORF">SAMN05443248_2042</name>
</gene>
<reference evidence="4 5" key="1">
    <citation type="submission" date="2016-11" db="EMBL/GenBank/DDBJ databases">
        <authorList>
            <person name="Jaros S."/>
            <person name="Januszkiewicz K."/>
            <person name="Wedrychowicz H."/>
        </authorList>
    </citation>
    <scope>NUCLEOTIDE SEQUENCE [LARGE SCALE GENOMIC DNA]</scope>
    <source>
        <strain evidence="4 5">GAS138</strain>
    </source>
</reference>
<keyword evidence="4" id="KW-0238">DNA-binding</keyword>
<evidence type="ECO:0000259" key="3">
    <source>
        <dbReference type="Pfam" id="PF13007"/>
    </source>
</evidence>
<feature type="domain" description="Transposase TnpC homeodomain" evidence="3">
    <location>
        <begin position="38"/>
        <end position="106"/>
    </location>
</feature>
<evidence type="ECO:0000256" key="2">
    <source>
        <dbReference type="SAM" id="MobiDB-lite"/>
    </source>
</evidence>